<accession>A0ABW4ZE22</accession>
<organism evidence="1 2">
    <name type="scientific">Rubritalea tangerina</name>
    <dbReference type="NCBI Taxonomy" id="430798"/>
    <lineage>
        <taxon>Bacteria</taxon>
        <taxon>Pseudomonadati</taxon>
        <taxon>Verrucomicrobiota</taxon>
        <taxon>Verrucomicrobiia</taxon>
        <taxon>Verrucomicrobiales</taxon>
        <taxon>Rubritaleaceae</taxon>
        <taxon>Rubritalea</taxon>
    </lineage>
</organism>
<evidence type="ECO:0000313" key="2">
    <source>
        <dbReference type="Proteomes" id="UP001597389"/>
    </source>
</evidence>
<evidence type="ECO:0000313" key="1">
    <source>
        <dbReference type="EMBL" id="MFD2160258.1"/>
    </source>
</evidence>
<name>A0ABW4ZE22_9BACT</name>
<reference evidence="2" key="1">
    <citation type="journal article" date="2019" name="Int. J. Syst. Evol. Microbiol.">
        <title>The Global Catalogue of Microorganisms (GCM) 10K type strain sequencing project: providing services to taxonomists for standard genome sequencing and annotation.</title>
        <authorList>
            <consortium name="The Broad Institute Genomics Platform"/>
            <consortium name="The Broad Institute Genome Sequencing Center for Infectious Disease"/>
            <person name="Wu L."/>
            <person name="Ma J."/>
        </authorList>
    </citation>
    <scope>NUCLEOTIDE SEQUENCE [LARGE SCALE GENOMIC DNA]</scope>
    <source>
        <strain evidence="2">CCUG 57942</strain>
    </source>
</reference>
<sequence>MYMANSCCLVCGADLTEKRKVAGTCSNKCRQKLYRQRKKIEREQGVKHKTVA</sequence>
<comment type="caution">
    <text evidence="1">The sequence shown here is derived from an EMBL/GenBank/DDBJ whole genome shotgun (WGS) entry which is preliminary data.</text>
</comment>
<dbReference type="Proteomes" id="UP001597389">
    <property type="component" value="Unassembled WGS sequence"/>
</dbReference>
<keyword evidence="2" id="KW-1185">Reference proteome</keyword>
<proteinExistence type="predicted"/>
<dbReference type="EMBL" id="JBHUJB010000074">
    <property type="protein sequence ID" value="MFD2160258.1"/>
    <property type="molecule type" value="Genomic_DNA"/>
</dbReference>
<protein>
    <submittedName>
        <fullName evidence="1">DUF2116 family Zn-ribbon domain-containing protein</fullName>
    </submittedName>
</protein>
<gene>
    <name evidence="1" type="ORF">ACFSW8_15250</name>
</gene>